<dbReference type="OrthoDB" id="10065625at2759"/>
<evidence type="ECO:0000256" key="1">
    <source>
        <dbReference type="SAM" id="MobiDB-lite"/>
    </source>
</evidence>
<evidence type="ECO:0000313" key="4">
    <source>
        <dbReference type="WBParaSite" id="SSLN_0001932201-mRNA-1"/>
    </source>
</evidence>
<dbReference type="WBParaSite" id="SSLN_0001932201-mRNA-1">
    <property type="protein sequence ID" value="SSLN_0001932201-mRNA-1"/>
    <property type="gene ID" value="SSLN_0001932201"/>
</dbReference>
<sequence length="67" mass="7364">MDTERKTLKQLKPTKSPGPDGISAKVLNELTDQLASPLSKIFEILMKARALPTNFICSVLRLGEDPP</sequence>
<name>A0A183TQ75_SCHSO</name>
<dbReference type="EMBL" id="UYSU01044863">
    <property type="protein sequence ID" value="VDM05009.1"/>
    <property type="molecule type" value="Genomic_DNA"/>
</dbReference>
<gene>
    <name evidence="2" type="ORF">SSLN_LOCUS18623</name>
</gene>
<keyword evidence="3" id="KW-1185">Reference proteome</keyword>
<protein>
    <submittedName>
        <fullName evidence="4">Reverse transcriptase domain-containing protein</fullName>
    </submittedName>
</protein>
<evidence type="ECO:0000313" key="2">
    <source>
        <dbReference type="EMBL" id="VDM05009.1"/>
    </source>
</evidence>
<organism evidence="4">
    <name type="scientific">Schistocephalus solidus</name>
    <name type="common">Tapeworm</name>
    <dbReference type="NCBI Taxonomy" id="70667"/>
    <lineage>
        <taxon>Eukaryota</taxon>
        <taxon>Metazoa</taxon>
        <taxon>Spiralia</taxon>
        <taxon>Lophotrochozoa</taxon>
        <taxon>Platyhelminthes</taxon>
        <taxon>Cestoda</taxon>
        <taxon>Eucestoda</taxon>
        <taxon>Diphyllobothriidea</taxon>
        <taxon>Diphyllobothriidae</taxon>
        <taxon>Schistocephalus</taxon>
    </lineage>
</organism>
<feature type="region of interest" description="Disordered" evidence="1">
    <location>
        <begin position="1"/>
        <end position="23"/>
    </location>
</feature>
<proteinExistence type="predicted"/>
<dbReference type="Proteomes" id="UP000275846">
    <property type="component" value="Unassembled WGS sequence"/>
</dbReference>
<dbReference type="STRING" id="70667.A0A183TQ75"/>
<reference evidence="4" key="1">
    <citation type="submission" date="2016-06" db="UniProtKB">
        <authorList>
            <consortium name="WormBaseParasite"/>
        </authorList>
    </citation>
    <scope>IDENTIFICATION</scope>
</reference>
<accession>A0A183TQ75</accession>
<evidence type="ECO:0000313" key="3">
    <source>
        <dbReference type="Proteomes" id="UP000275846"/>
    </source>
</evidence>
<reference evidence="2 3" key="2">
    <citation type="submission" date="2018-11" db="EMBL/GenBank/DDBJ databases">
        <authorList>
            <consortium name="Pathogen Informatics"/>
        </authorList>
    </citation>
    <scope>NUCLEOTIDE SEQUENCE [LARGE SCALE GENOMIC DNA]</scope>
    <source>
        <strain evidence="2 3">NST_G2</strain>
    </source>
</reference>
<dbReference type="AlphaFoldDB" id="A0A183TQ75"/>